<keyword evidence="1" id="KW-1133">Transmembrane helix</keyword>
<feature type="transmembrane region" description="Helical" evidence="1">
    <location>
        <begin position="226"/>
        <end position="247"/>
    </location>
</feature>
<keyword evidence="3" id="KW-1185">Reference proteome</keyword>
<keyword evidence="1" id="KW-0812">Transmembrane</keyword>
<comment type="caution">
    <text evidence="2">The sequence shown here is derived from an EMBL/GenBank/DDBJ whole genome shotgun (WGS) entry which is preliminary data.</text>
</comment>
<reference evidence="2 3" key="1">
    <citation type="submission" date="2022-10" db="EMBL/GenBank/DDBJ databases">
        <title>Comparative genomic analysis of Cohnella hashimotonis sp. nov., isolated from the International Space Station.</title>
        <authorList>
            <person name="Simpson A."/>
            <person name="Venkateswaran K."/>
        </authorList>
    </citation>
    <scope>NUCLEOTIDE SEQUENCE [LARGE SCALE GENOMIC DNA]</scope>
    <source>
        <strain evidence="2 3">DSM 18997</strain>
    </source>
</reference>
<keyword evidence="1" id="KW-0472">Membrane</keyword>
<organism evidence="2 3">
    <name type="scientific">Cohnella ginsengisoli</name>
    <dbReference type="NCBI Taxonomy" id="425004"/>
    <lineage>
        <taxon>Bacteria</taxon>
        <taxon>Bacillati</taxon>
        <taxon>Bacillota</taxon>
        <taxon>Bacilli</taxon>
        <taxon>Bacillales</taxon>
        <taxon>Paenibacillaceae</taxon>
        <taxon>Cohnella</taxon>
    </lineage>
</organism>
<feature type="transmembrane region" description="Helical" evidence="1">
    <location>
        <begin position="296"/>
        <end position="318"/>
    </location>
</feature>
<protein>
    <submittedName>
        <fullName evidence="2">Uncharacterized protein</fullName>
    </submittedName>
</protein>
<dbReference type="AlphaFoldDB" id="A0A9X4KF44"/>
<feature type="transmembrane region" description="Helical" evidence="1">
    <location>
        <begin position="353"/>
        <end position="378"/>
    </location>
</feature>
<accession>A0A9X4KF44</accession>
<evidence type="ECO:0000313" key="3">
    <source>
        <dbReference type="Proteomes" id="UP001153387"/>
    </source>
</evidence>
<evidence type="ECO:0000313" key="2">
    <source>
        <dbReference type="EMBL" id="MDG0790636.1"/>
    </source>
</evidence>
<proteinExistence type="predicted"/>
<dbReference type="EMBL" id="JAPDHZ010000002">
    <property type="protein sequence ID" value="MDG0790636.1"/>
    <property type="molecule type" value="Genomic_DNA"/>
</dbReference>
<sequence length="567" mass="63049">MRSSKWATAAAIGLLIFLFMQVLPAIIPAIKGESAAIGRSEAKRIALAYASERWGMDLGEGSEATITHVGDDRMAAYMTKHKLTDEYDRDWDARYPTDVYAVDLHAADGSVDRVSVHMETGAVVGWARVGDAMTDAEKAAVRDVEAQTAKALAWLKTQPEFDASSWEPIGSLTEGGSVILQSRKTGLSDAHLQLLVQPDKVLTYRYALPVSFAEEIAKQRKIADKLSMTGFLLPQIVMFVLAVIYAAACRGWTSFKRGLFLSAAFFVMYAGFMFNLRPGLRASSSGMNAIAAESDVTALLVTNVVILFIQALLTYFAAVGGDGLWRSMGRSLWPRWQDADYGIRIKTAMKQGYMLAVILLGAQSVVLTVLGLLLGSYYGSDPSQSAYNMYYPWLLPPARLVRGHLGGAADPLLRHRARSQMARRPERLQVGRRWLRYRRAIRLGVVPRADFDRGPARDGRMGVRPCRLRGVPLADPVHRAHDHRRSIRLVYAAFRPAGRHFRARRARFDPDGRADAVRRTVVRQYRRLRQRPSAGGRRVADRLAARTAAGRDGFDRRHFALAELENC</sequence>
<name>A0A9X4KF44_9BACL</name>
<evidence type="ECO:0000256" key="1">
    <source>
        <dbReference type="SAM" id="Phobius"/>
    </source>
</evidence>
<feature type="transmembrane region" description="Helical" evidence="1">
    <location>
        <begin position="259"/>
        <end position="276"/>
    </location>
</feature>
<dbReference type="Proteomes" id="UP001153387">
    <property type="component" value="Unassembled WGS sequence"/>
</dbReference>
<gene>
    <name evidence="2" type="ORF">OMP38_07040</name>
</gene>
<dbReference type="RefSeq" id="WP_277564449.1">
    <property type="nucleotide sequence ID" value="NZ_JAPDHZ010000002.1"/>
</dbReference>